<evidence type="ECO:0000259" key="3">
    <source>
        <dbReference type="Pfam" id="PF12850"/>
    </source>
</evidence>
<dbReference type="InterPro" id="IPR024654">
    <property type="entry name" value="Calcineurin-like_PHP_lpxH"/>
</dbReference>
<comment type="similarity">
    <text evidence="1 2">Belongs to the metallophosphoesterase superfamily. YfcE family.</text>
</comment>
<gene>
    <name evidence="4" type="ORF">SAMN02745885_00087</name>
</gene>
<evidence type="ECO:0000256" key="1">
    <source>
        <dbReference type="ARBA" id="ARBA00008950"/>
    </source>
</evidence>
<dbReference type="EC" id="3.1.4.-" evidence="2"/>
<comment type="cofactor">
    <cofactor evidence="2">
        <name>a divalent metal cation</name>
        <dbReference type="ChEBI" id="CHEBI:60240"/>
    </cofactor>
</comment>
<dbReference type="RefSeq" id="WP_159071812.1">
    <property type="nucleotide sequence ID" value="NZ_FUXM01000001.1"/>
</dbReference>
<reference evidence="5" key="1">
    <citation type="submission" date="2017-02" db="EMBL/GenBank/DDBJ databases">
        <authorList>
            <person name="Varghese N."/>
            <person name="Submissions S."/>
        </authorList>
    </citation>
    <scope>NUCLEOTIDE SEQUENCE [LARGE SCALE GENOMIC DNA]</scope>
    <source>
        <strain evidence="5">DSM 16521</strain>
    </source>
</reference>
<keyword evidence="2" id="KW-0479">Metal-binding</keyword>
<name>A0A1T4L975_9FIRM</name>
<accession>A0A1T4L975</accession>
<evidence type="ECO:0000256" key="2">
    <source>
        <dbReference type="RuleBase" id="RU362039"/>
    </source>
</evidence>
<dbReference type="OrthoDB" id="9800565at2"/>
<dbReference type="Gene3D" id="3.60.21.10">
    <property type="match status" value="1"/>
</dbReference>
<dbReference type="InterPro" id="IPR000979">
    <property type="entry name" value="Phosphodiesterase_MJ0936/Vps29"/>
</dbReference>
<dbReference type="Proteomes" id="UP000189933">
    <property type="component" value="Unassembled WGS sequence"/>
</dbReference>
<proteinExistence type="inferred from homology"/>
<evidence type="ECO:0000313" key="5">
    <source>
        <dbReference type="Proteomes" id="UP000189933"/>
    </source>
</evidence>
<dbReference type="SUPFAM" id="SSF56300">
    <property type="entry name" value="Metallo-dependent phosphatases"/>
    <property type="match status" value="1"/>
</dbReference>
<dbReference type="InterPro" id="IPR029052">
    <property type="entry name" value="Metallo-depent_PP-like"/>
</dbReference>
<organism evidence="4 5">
    <name type="scientific">Carboxydocella sporoproducens DSM 16521</name>
    <dbReference type="NCBI Taxonomy" id="1121270"/>
    <lineage>
        <taxon>Bacteria</taxon>
        <taxon>Bacillati</taxon>
        <taxon>Bacillota</taxon>
        <taxon>Clostridia</taxon>
        <taxon>Eubacteriales</taxon>
        <taxon>Clostridiales Family XVI. Incertae Sedis</taxon>
        <taxon>Carboxydocella</taxon>
    </lineage>
</organism>
<evidence type="ECO:0000313" key="4">
    <source>
        <dbReference type="EMBL" id="SJZ51057.1"/>
    </source>
</evidence>
<dbReference type="NCBIfam" id="TIGR00040">
    <property type="entry name" value="yfcE"/>
    <property type="match status" value="1"/>
</dbReference>
<dbReference type="EMBL" id="FUXM01000001">
    <property type="protein sequence ID" value="SJZ51057.1"/>
    <property type="molecule type" value="Genomic_DNA"/>
</dbReference>
<protein>
    <recommendedName>
        <fullName evidence="2">Phosphoesterase</fullName>
        <ecNumber evidence="2">3.1.4.-</ecNumber>
    </recommendedName>
</protein>
<dbReference type="AlphaFoldDB" id="A0A1T4L975"/>
<dbReference type="PANTHER" id="PTHR11124">
    <property type="entry name" value="VACUOLAR SORTING PROTEIN VPS29"/>
    <property type="match status" value="1"/>
</dbReference>
<dbReference type="GO" id="GO:0016787">
    <property type="term" value="F:hydrolase activity"/>
    <property type="evidence" value="ECO:0007669"/>
    <property type="project" value="UniProtKB-UniRule"/>
</dbReference>
<sequence length="198" mass="22491">MKIAVLADTHVGDRREKLNERILTAIQGVDMIFHAGDIVQPETLEELARIAPVEAVAGNHDCQRFGLDLPRRKIVEVAGYRFGLIHGDEFWGVHMNKSQQLEYLYQLAVEPFLEEEPLDMIVFGHSHRPILDSCKVVFRPSSPMGRKEKRTVLLFSPGMGHRNRYLSTIGFLHLQPAELRAEIMVFGVPKEKKGPVIE</sequence>
<dbReference type="GO" id="GO:0046872">
    <property type="term" value="F:metal ion binding"/>
    <property type="evidence" value="ECO:0007669"/>
    <property type="project" value="UniProtKB-KW"/>
</dbReference>
<dbReference type="Pfam" id="PF12850">
    <property type="entry name" value="Metallophos_2"/>
    <property type="match status" value="1"/>
</dbReference>
<feature type="domain" description="Calcineurin-like phosphoesterase" evidence="3">
    <location>
        <begin position="1"/>
        <end position="159"/>
    </location>
</feature>
<keyword evidence="5" id="KW-1185">Reference proteome</keyword>